<evidence type="ECO:0000256" key="10">
    <source>
        <dbReference type="ARBA" id="ARBA00023034"/>
    </source>
</evidence>
<dbReference type="EMBL" id="RCOS01000097">
    <property type="protein sequence ID" value="RSN74279.1"/>
    <property type="molecule type" value="Genomic_DNA"/>
</dbReference>
<comment type="subcellular location">
    <subcellularLocation>
        <location evidence="1">Golgi apparatus membrane</location>
        <topology evidence="1">Single-pass type II membrane protein</topology>
    </subcellularLocation>
    <subcellularLocation>
        <location evidence="2">Secreted</location>
    </subcellularLocation>
</comment>
<accession>A0A3R9PH95</accession>
<keyword evidence="11 12" id="KW-0472">Membrane</keyword>
<keyword evidence="3" id="KW-0964">Secreted</keyword>
<dbReference type="PANTHER" id="PTHR13572">
    <property type="entry name" value="ENDO-ALPHA-1,2-MANNOSIDASE"/>
    <property type="match status" value="1"/>
</dbReference>
<proteinExistence type="predicted"/>
<dbReference type="Gene3D" id="3.20.20.80">
    <property type="entry name" value="Glycosidases"/>
    <property type="match status" value="1"/>
</dbReference>
<evidence type="ECO:0000256" key="3">
    <source>
        <dbReference type="ARBA" id="ARBA00022525"/>
    </source>
</evidence>
<keyword evidence="14" id="KW-1185">Reference proteome</keyword>
<dbReference type="Proteomes" id="UP000277582">
    <property type="component" value="Unassembled WGS sequence"/>
</dbReference>
<keyword evidence="9 12" id="KW-1133">Transmembrane helix</keyword>
<evidence type="ECO:0000256" key="12">
    <source>
        <dbReference type="SAM" id="Phobius"/>
    </source>
</evidence>
<evidence type="ECO:0000256" key="11">
    <source>
        <dbReference type="ARBA" id="ARBA00023136"/>
    </source>
</evidence>
<dbReference type="OrthoDB" id="86313at2157"/>
<comment type="caution">
    <text evidence="13">The sequence shown here is derived from an EMBL/GenBank/DDBJ whole genome shotgun (WGS) entry which is preliminary data.</text>
</comment>
<evidence type="ECO:0000256" key="2">
    <source>
        <dbReference type="ARBA" id="ARBA00004613"/>
    </source>
</evidence>
<evidence type="ECO:0000256" key="1">
    <source>
        <dbReference type="ARBA" id="ARBA00004323"/>
    </source>
</evidence>
<evidence type="ECO:0000313" key="14">
    <source>
        <dbReference type="Proteomes" id="UP000277582"/>
    </source>
</evidence>
<evidence type="ECO:0000256" key="8">
    <source>
        <dbReference type="ARBA" id="ARBA00022968"/>
    </source>
</evidence>
<keyword evidence="10" id="KW-0333">Golgi apparatus</keyword>
<feature type="transmembrane region" description="Helical" evidence="12">
    <location>
        <begin position="7"/>
        <end position="27"/>
    </location>
</feature>
<evidence type="ECO:0000256" key="6">
    <source>
        <dbReference type="ARBA" id="ARBA00022801"/>
    </source>
</evidence>
<dbReference type="InterPro" id="IPR026071">
    <property type="entry name" value="Glyco_Hydrolase_99"/>
</dbReference>
<dbReference type="PANTHER" id="PTHR13572:SF4">
    <property type="entry name" value="RE57134P"/>
    <property type="match status" value="1"/>
</dbReference>
<dbReference type="GO" id="GO:0004559">
    <property type="term" value="F:alpha-mannosidase activity"/>
    <property type="evidence" value="ECO:0007669"/>
    <property type="project" value="TreeGrafter"/>
</dbReference>
<keyword evidence="4 12" id="KW-0812">Transmembrane</keyword>
<gene>
    <name evidence="13" type="ORF">D6D85_08415</name>
</gene>
<evidence type="ECO:0000313" key="13">
    <source>
        <dbReference type="EMBL" id="RSN74279.1"/>
    </source>
</evidence>
<keyword evidence="5" id="KW-0732">Signal</keyword>
<dbReference type="AlphaFoldDB" id="A0A3R9PH95"/>
<organism evidence="13 14">
    <name type="scientific">Candidatus Methanodesulfokora washburnensis</name>
    <dbReference type="NCBI Taxonomy" id="2478471"/>
    <lineage>
        <taxon>Archaea</taxon>
        <taxon>Thermoproteota</taxon>
        <taxon>Candidatus Korarchaeia</taxon>
        <taxon>Candidatus Korarchaeia incertae sedis</taxon>
        <taxon>Candidatus Methanodesulfokora</taxon>
    </lineage>
</organism>
<name>A0A3R9PH95_9CREN</name>
<sequence>MGDLRALVLIALILVLILISSLVVYYMNRDSDNDGIPDSKEREYGTDPNKPNYLLAYALKKLPENEALRFKDVENFNESSKSLLDLYASLPQDKRSSKEVNMILDNILADNKIDEHERNLFDDRFVNPTLPSIDNLNWAPTRENLDKIYDINVTFIARDDKTPIAYAELRFIPVEYTYMIEKYGMRPEDYPKVFPPDKERVLILTPVDGKFDSLEEKFSVSIKDIVGGREYKIVALVRDSAGNERTAEVKTPYIRQFENIAKKDNITVSVLYLLWWGKGDNWKSYKGNVFPLLGNYSSKDILVINKHIDWATGHGIDLFLIQWSGKDYQDEALKYYFLNADLVKRGNIKFAILYETIWRLKNSNPGWNLSDPENVKILNNDISYLAENYFSHPSYFRIGNRPLLYIYESKGFFGDISQIRILKERYNLFLVSDHAHPLADPETIFPQNNPLAVRWGDAAGQFDAIMPAAGLYDGFLWYRNYFKGSQVENPVDNRKWLEFKKIGNEKWSNFCNNKLVFIPSVTTGISYRYALWGNPEWPRIERNPQQFKERLEFELKYLDKNYRILFITEFNNFFEEALVEPDSEYGFGMLLALKEVLEKYNI</sequence>
<keyword evidence="8" id="KW-0735">Signal-anchor</keyword>
<evidence type="ECO:0000256" key="9">
    <source>
        <dbReference type="ARBA" id="ARBA00022989"/>
    </source>
</evidence>
<dbReference type="InterPro" id="IPR059100">
    <property type="entry name" value="TSP3_bac"/>
</dbReference>
<reference evidence="13 14" key="1">
    <citation type="submission" date="2018-10" db="EMBL/GenBank/DDBJ databases">
        <title>Co-occurring genomic capacity for anaerobic methane metabolism and dissimilatory sulfite reduction discovered in the Korarchaeota.</title>
        <authorList>
            <person name="Mckay L.J."/>
            <person name="Dlakic M."/>
            <person name="Fields M.W."/>
            <person name="Delmont T.O."/>
            <person name="Eren A.M."/>
            <person name="Jay Z.J."/>
            <person name="Klingelsmith K.B."/>
            <person name="Rusch D.B."/>
            <person name="Inskeep W.P."/>
        </authorList>
    </citation>
    <scope>NUCLEOTIDE SEQUENCE [LARGE SCALE GENOMIC DNA]</scope>
    <source>
        <strain evidence="13 14">MDKW</strain>
    </source>
</reference>
<evidence type="ECO:0000256" key="5">
    <source>
        <dbReference type="ARBA" id="ARBA00022729"/>
    </source>
</evidence>
<evidence type="ECO:0000256" key="7">
    <source>
        <dbReference type="ARBA" id="ARBA00022837"/>
    </source>
</evidence>
<evidence type="ECO:0000256" key="4">
    <source>
        <dbReference type="ARBA" id="ARBA00022692"/>
    </source>
</evidence>
<dbReference type="Pfam" id="PF16317">
    <property type="entry name" value="Glyco_hydro_99"/>
    <property type="match status" value="1"/>
</dbReference>
<keyword evidence="6" id="KW-0378">Hydrolase</keyword>
<keyword evidence="7" id="KW-0106">Calcium</keyword>
<dbReference type="RefSeq" id="WP_125671554.1">
    <property type="nucleotide sequence ID" value="NZ_RCOS01000097.1"/>
</dbReference>
<protein>
    <submittedName>
        <fullName evidence="13">Uncharacterized protein</fullName>
    </submittedName>
</protein>
<dbReference type="Pfam" id="PF18884">
    <property type="entry name" value="TSP3_bac"/>
    <property type="match status" value="1"/>
</dbReference>